<gene>
    <name evidence="7" type="ORF">A3D59_02170</name>
</gene>
<comment type="caution">
    <text evidence="7">The sequence shown here is derived from an EMBL/GenBank/DDBJ whole genome shotgun (WGS) entry which is preliminary data.</text>
</comment>
<accession>A0A1G2R4R6</accession>
<evidence type="ECO:0000313" key="8">
    <source>
        <dbReference type="Proteomes" id="UP000179258"/>
    </source>
</evidence>
<feature type="transmembrane region" description="Helical" evidence="6">
    <location>
        <begin position="241"/>
        <end position="273"/>
    </location>
</feature>
<dbReference type="AlphaFoldDB" id="A0A1G2R4R6"/>
<evidence type="ECO:0000256" key="1">
    <source>
        <dbReference type="ARBA" id="ARBA00004141"/>
    </source>
</evidence>
<dbReference type="Pfam" id="PF01594">
    <property type="entry name" value="AI-2E_transport"/>
    <property type="match status" value="1"/>
</dbReference>
<feature type="transmembrane region" description="Helical" evidence="6">
    <location>
        <begin position="285"/>
        <end position="303"/>
    </location>
</feature>
<protein>
    <recommendedName>
        <fullName evidence="9">AI-2E family transporter</fullName>
    </recommendedName>
</protein>
<evidence type="ECO:0000256" key="6">
    <source>
        <dbReference type="SAM" id="Phobius"/>
    </source>
</evidence>
<evidence type="ECO:0000256" key="4">
    <source>
        <dbReference type="ARBA" id="ARBA00022989"/>
    </source>
</evidence>
<evidence type="ECO:0008006" key="9">
    <source>
        <dbReference type="Google" id="ProtNLM"/>
    </source>
</evidence>
<dbReference type="GO" id="GO:0016020">
    <property type="term" value="C:membrane"/>
    <property type="evidence" value="ECO:0007669"/>
    <property type="project" value="UniProtKB-SubCell"/>
</dbReference>
<organism evidence="7 8">
    <name type="scientific">Candidatus Wildermuthbacteria bacterium RIFCSPHIGHO2_02_FULL_47_17</name>
    <dbReference type="NCBI Taxonomy" id="1802452"/>
    <lineage>
        <taxon>Bacteria</taxon>
        <taxon>Candidatus Wildermuthiibacteriota</taxon>
    </lineage>
</organism>
<evidence type="ECO:0000256" key="2">
    <source>
        <dbReference type="ARBA" id="ARBA00009773"/>
    </source>
</evidence>
<comment type="subcellular location">
    <subcellularLocation>
        <location evidence="1">Membrane</location>
        <topology evidence="1">Multi-pass membrane protein</topology>
    </subcellularLocation>
</comment>
<dbReference type="EMBL" id="MHTX01000037">
    <property type="protein sequence ID" value="OHA67558.1"/>
    <property type="molecule type" value="Genomic_DNA"/>
</dbReference>
<dbReference type="PANTHER" id="PTHR21716">
    <property type="entry name" value="TRANSMEMBRANE PROTEIN"/>
    <property type="match status" value="1"/>
</dbReference>
<sequence length="345" mass="37922">MSGERVLDISWATIGKISIAVIMIYVLYLIRDILVWFLFALIISVLFNPAIDLLHRRRVPRVLAASFVYVAVFGGLILFLYSLSAIFVNELQTFSQTFPKYFEQAAPFLKAVGIQPFADAESFLRATSGALQQMAANIFNTLFVVFGGIFSAIFVISVAFFLSLEEKAMAKGLSFIFHPKYEAAIFAVWGRAQKRVTSWFATRILSSIFVGALSYITFFLFNTQYPVSLALAAGIFNFIPIIGPLFTGILIFAVVGLDSPIMAALVVSAFVLIQQVENNILTPALTKKFVGVSPALVLVALAIGGKLWGLLGAILIVPLVAIIAEFLPDFLRRQHGPYAPEEEES</sequence>
<name>A0A1G2R4R6_9BACT</name>
<dbReference type="Proteomes" id="UP000179258">
    <property type="component" value="Unassembled WGS sequence"/>
</dbReference>
<feature type="transmembrane region" description="Helical" evidence="6">
    <location>
        <begin position="138"/>
        <end position="162"/>
    </location>
</feature>
<evidence type="ECO:0000313" key="7">
    <source>
        <dbReference type="EMBL" id="OHA67558.1"/>
    </source>
</evidence>
<reference evidence="7 8" key="1">
    <citation type="journal article" date="2016" name="Nat. Commun.">
        <title>Thousands of microbial genomes shed light on interconnected biogeochemical processes in an aquifer system.</title>
        <authorList>
            <person name="Anantharaman K."/>
            <person name="Brown C.T."/>
            <person name="Hug L.A."/>
            <person name="Sharon I."/>
            <person name="Castelle C.J."/>
            <person name="Probst A.J."/>
            <person name="Thomas B.C."/>
            <person name="Singh A."/>
            <person name="Wilkins M.J."/>
            <person name="Karaoz U."/>
            <person name="Brodie E.L."/>
            <person name="Williams K.H."/>
            <person name="Hubbard S.S."/>
            <person name="Banfield J.F."/>
        </authorList>
    </citation>
    <scope>NUCLEOTIDE SEQUENCE [LARGE SCALE GENOMIC DNA]</scope>
</reference>
<keyword evidence="5 6" id="KW-0472">Membrane</keyword>
<feature type="transmembrane region" description="Helical" evidence="6">
    <location>
        <begin position="33"/>
        <end position="51"/>
    </location>
</feature>
<evidence type="ECO:0000256" key="5">
    <source>
        <dbReference type="ARBA" id="ARBA00023136"/>
    </source>
</evidence>
<feature type="transmembrane region" description="Helical" evidence="6">
    <location>
        <begin position="63"/>
        <end position="88"/>
    </location>
</feature>
<proteinExistence type="inferred from homology"/>
<keyword evidence="4 6" id="KW-1133">Transmembrane helix</keyword>
<keyword evidence="3 6" id="KW-0812">Transmembrane</keyword>
<dbReference type="PANTHER" id="PTHR21716:SF62">
    <property type="entry name" value="TRANSPORT PROTEIN YDBI-RELATED"/>
    <property type="match status" value="1"/>
</dbReference>
<feature type="transmembrane region" description="Helical" evidence="6">
    <location>
        <begin position="7"/>
        <end position="27"/>
    </location>
</feature>
<comment type="similarity">
    <text evidence="2">Belongs to the autoinducer-2 exporter (AI-2E) (TC 2.A.86) family.</text>
</comment>
<evidence type="ECO:0000256" key="3">
    <source>
        <dbReference type="ARBA" id="ARBA00022692"/>
    </source>
</evidence>
<feature type="transmembrane region" description="Helical" evidence="6">
    <location>
        <begin position="200"/>
        <end position="221"/>
    </location>
</feature>
<dbReference type="InterPro" id="IPR002549">
    <property type="entry name" value="AI-2E-like"/>
</dbReference>
<dbReference type="GO" id="GO:0055085">
    <property type="term" value="P:transmembrane transport"/>
    <property type="evidence" value="ECO:0007669"/>
    <property type="project" value="TreeGrafter"/>
</dbReference>